<dbReference type="EMBL" id="CP002987">
    <property type="protein sequence ID" value="AFA47939.1"/>
    <property type="molecule type" value="Genomic_DNA"/>
</dbReference>
<name>H6LDG7_ACEWD</name>
<evidence type="ECO:0000313" key="1">
    <source>
        <dbReference type="EMBL" id="AFA47939.1"/>
    </source>
</evidence>
<reference evidence="2" key="1">
    <citation type="submission" date="2011-07" db="EMBL/GenBank/DDBJ databases">
        <title>Complete genome sequence of Acetobacterium woodii.</title>
        <authorList>
            <person name="Poehlein A."/>
            <person name="Schmidt S."/>
            <person name="Kaster A.-K."/>
            <person name="Goenrich M."/>
            <person name="Vollmers J."/>
            <person name="Thuermer A."/>
            <person name="Gottschalk G."/>
            <person name="Thauer R.K."/>
            <person name="Daniel R."/>
            <person name="Mueller V."/>
        </authorList>
    </citation>
    <scope>NUCLEOTIDE SEQUENCE [LARGE SCALE GENOMIC DNA]</scope>
    <source>
        <strain evidence="2">ATCC 29683 / DSM 1030 / JCM 2381 / KCTC 1655 / WB1</strain>
    </source>
</reference>
<dbReference type="STRING" id="931626.Awo_c11550"/>
<evidence type="ECO:0000313" key="2">
    <source>
        <dbReference type="Proteomes" id="UP000007177"/>
    </source>
</evidence>
<keyword evidence="2" id="KW-1185">Reference proteome</keyword>
<protein>
    <submittedName>
        <fullName evidence="1">Uncharacterized protein</fullName>
    </submittedName>
</protein>
<dbReference type="RefSeq" id="WP_014355542.1">
    <property type="nucleotide sequence ID" value="NC_016894.1"/>
</dbReference>
<dbReference type="InterPro" id="IPR032675">
    <property type="entry name" value="LRR_dom_sf"/>
</dbReference>
<proteinExistence type="predicted"/>
<dbReference type="Gene3D" id="3.80.10.10">
    <property type="entry name" value="Ribonuclease Inhibitor"/>
    <property type="match status" value="1"/>
</dbReference>
<organism evidence="1 2">
    <name type="scientific">Acetobacterium woodii (strain ATCC 29683 / DSM 1030 / JCM 2381 / KCTC 1655 / WB1)</name>
    <dbReference type="NCBI Taxonomy" id="931626"/>
    <lineage>
        <taxon>Bacteria</taxon>
        <taxon>Bacillati</taxon>
        <taxon>Bacillota</taxon>
        <taxon>Clostridia</taxon>
        <taxon>Eubacteriales</taxon>
        <taxon>Eubacteriaceae</taxon>
        <taxon>Acetobacterium</taxon>
    </lineage>
</organism>
<sequence length="321" mass="37390">MRKGKFESSSESDSVFKVGEFYRMFGTEGLVMAVSDQNDVLFNTGREFVWGINVEMESERDQLIWDKAYYFEEYAIVPPVEELKKYRNHPGAIINGFAYAIDEVNRCAVLYSSNFPDEIAPIDQLETIPSTVEYQDQSYPVTAVADWAFYQNKQITDLALPDSIKSIGNYAFAKSDLKRLEMPAEVEKGKDIFFKCQQLIKPQRDNYQESEIKRADLDHLYNCIEKAERDGAQTHNRLWHHNAMQQMNVLYTQYLNQCDLQNHYKALEQLDPQSQEYQDLSEKIKTWELDDASLVAEQNLIKQHEIDNGHESHEDAYEPDM</sequence>
<dbReference type="AlphaFoldDB" id="H6LDG7"/>
<accession>H6LDG7</accession>
<reference evidence="1 2" key="2">
    <citation type="journal article" date="2012" name="PLoS ONE">
        <title>An ancient pathway combining carbon dioxide fixation with the generation and utilization of a sodium ion gradient for ATP synthesis.</title>
        <authorList>
            <person name="Poehlein A."/>
            <person name="Schmidt S."/>
            <person name="Kaster A.K."/>
            <person name="Goenrich M."/>
            <person name="Vollmers J."/>
            <person name="Thurmer A."/>
            <person name="Bertsch J."/>
            <person name="Schuchmann K."/>
            <person name="Voigt B."/>
            <person name="Hecker M."/>
            <person name="Daniel R."/>
            <person name="Thauer R.K."/>
            <person name="Gottschalk G."/>
            <person name="Muller V."/>
        </authorList>
    </citation>
    <scope>NUCLEOTIDE SEQUENCE [LARGE SCALE GENOMIC DNA]</scope>
    <source>
        <strain evidence="2">ATCC 29683 / DSM 1030 / JCM 2381 / KCTC 1655 / WB1</strain>
    </source>
</reference>
<dbReference type="Proteomes" id="UP000007177">
    <property type="component" value="Chromosome"/>
</dbReference>
<dbReference type="InterPro" id="IPR026906">
    <property type="entry name" value="LRR_5"/>
</dbReference>
<dbReference type="HOGENOM" id="CLU_865017_0_0_9"/>
<dbReference type="Pfam" id="PF13306">
    <property type="entry name" value="LRR_5"/>
    <property type="match status" value="1"/>
</dbReference>
<gene>
    <name evidence="1" type="ordered locus">Awo_c11550</name>
</gene>
<dbReference type="KEGG" id="awo:Awo_c11550"/>